<reference evidence="1 2" key="1">
    <citation type="submission" date="2021-12" db="EMBL/GenBank/DDBJ databases">
        <title>Genome sequencing of bacteria with rrn-lacking chromosome and rrn-plasmid.</title>
        <authorList>
            <person name="Anda M."/>
            <person name="Iwasaki W."/>
        </authorList>
    </citation>
    <scope>NUCLEOTIDE SEQUENCE [LARGE SCALE GENOMIC DNA]</scope>
    <source>
        <strain evidence="1 2">NBRC 15940</strain>
    </source>
</reference>
<dbReference type="Proteomes" id="UP001310022">
    <property type="component" value="Unassembled WGS sequence"/>
</dbReference>
<dbReference type="SUPFAM" id="SSF82185">
    <property type="entry name" value="Histone H3 K4-specific methyltransferase SET7/9 N-terminal domain"/>
    <property type="match status" value="1"/>
</dbReference>
<sequence length="184" mass="21736">MKILLLSLLFQIQTEVTTDTTYLDKRFNVCDKAHASYYRQEGLESMCEDFNLDHQIMRRGAIINGKENGKFFYFHPNGNIKGVKYFEKGKKIGLWQWWYSNGQLKEEGHWEVVKQKNGREREQFIIKNFFDEDGNQLLSEGSGKYFAHDQEGNLIQKGQYENSKKTGIWYSYNTSGKIIKEEEF</sequence>
<evidence type="ECO:0000313" key="1">
    <source>
        <dbReference type="EMBL" id="GJM60871.1"/>
    </source>
</evidence>
<dbReference type="EMBL" id="BQKE01000001">
    <property type="protein sequence ID" value="GJM60871.1"/>
    <property type="molecule type" value="Genomic_DNA"/>
</dbReference>
<dbReference type="Gene3D" id="3.90.930.1">
    <property type="match status" value="1"/>
</dbReference>
<protein>
    <recommendedName>
        <fullName evidence="3">Toxin-antitoxin system YwqK family antitoxin</fullName>
    </recommendedName>
</protein>
<name>A0AAN4VXJ3_9BACT</name>
<dbReference type="RefSeq" id="WP_338236532.1">
    <property type="nucleotide sequence ID" value="NZ_BQKE01000001.1"/>
</dbReference>
<evidence type="ECO:0008006" key="3">
    <source>
        <dbReference type="Google" id="ProtNLM"/>
    </source>
</evidence>
<comment type="caution">
    <text evidence="1">The sequence shown here is derived from an EMBL/GenBank/DDBJ whole genome shotgun (WGS) entry which is preliminary data.</text>
</comment>
<dbReference type="Pfam" id="PF07661">
    <property type="entry name" value="MORN_2"/>
    <property type="match status" value="3"/>
</dbReference>
<proteinExistence type="predicted"/>
<gene>
    <name evidence="1" type="ORF">PEDI_14230</name>
</gene>
<dbReference type="InterPro" id="IPR011652">
    <property type="entry name" value="MORN_2"/>
</dbReference>
<evidence type="ECO:0000313" key="2">
    <source>
        <dbReference type="Proteomes" id="UP001310022"/>
    </source>
</evidence>
<dbReference type="AlphaFoldDB" id="A0AAN4VXJ3"/>
<accession>A0AAN4VXJ3</accession>
<keyword evidence="2" id="KW-1185">Reference proteome</keyword>
<organism evidence="1 2">
    <name type="scientific">Persicobacter diffluens</name>
    <dbReference type="NCBI Taxonomy" id="981"/>
    <lineage>
        <taxon>Bacteria</taxon>
        <taxon>Pseudomonadati</taxon>
        <taxon>Bacteroidota</taxon>
        <taxon>Cytophagia</taxon>
        <taxon>Cytophagales</taxon>
        <taxon>Persicobacteraceae</taxon>
        <taxon>Persicobacter</taxon>
    </lineage>
</organism>